<evidence type="ECO:0000256" key="1">
    <source>
        <dbReference type="SAM" id="MobiDB-lite"/>
    </source>
</evidence>
<dbReference type="Gene3D" id="3.30.420.10">
    <property type="entry name" value="Ribonuclease H-like superfamily/Ribonuclease H"/>
    <property type="match status" value="1"/>
</dbReference>
<dbReference type="STRING" id="6290.A0A0N4WT86"/>
<dbReference type="OrthoDB" id="5863303at2759"/>
<evidence type="ECO:0000313" key="4">
    <source>
        <dbReference type="Proteomes" id="UP000268014"/>
    </source>
</evidence>
<dbReference type="OMA" id="CSTIHDI"/>
<organism evidence="5">
    <name type="scientific">Haemonchus placei</name>
    <name type="common">Barber's pole worm</name>
    <dbReference type="NCBI Taxonomy" id="6290"/>
    <lineage>
        <taxon>Eukaryota</taxon>
        <taxon>Metazoa</taxon>
        <taxon>Ecdysozoa</taxon>
        <taxon>Nematoda</taxon>
        <taxon>Chromadorea</taxon>
        <taxon>Rhabditida</taxon>
        <taxon>Rhabditina</taxon>
        <taxon>Rhabditomorpha</taxon>
        <taxon>Strongyloidea</taxon>
        <taxon>Trichostrongylidae</taxon>
        <taxon>Haemonchus</taxon>
    </lineage>
</organism>
<protein>
    <submittedName>
        <fullName evidence="5">Secreted protein</fullName>
    </submittedName>
</protein>
<feature type="compositionally biased region" description="Basic and acidic residues" evidence="1">
    <location>
        <begin position="25"/>
        <end position="35"/>
    </location>
</feature>
<name>A0A0N4WT86_HAEPC</name>
<dbReference type="AlphaFoldDB" id="A0A0N4WT86"/>
<dbReference type="Proteomes" id="UP000268014">
    <property type="component" value="Unassembled WGS sequence"/>
</dbReference>
<reference evidence="5" key="1">
    <citation type="submission" date="2017-02" db="UniProtKB">
        <authorList>
            <consortium name="WormBaseParasite"/>
        </authorList>
    </citation>
    <scope>IDENTIFICATION</scope>
</reference>
<evidence type="ECO:0000256" key="2">
    <source>
        <dbReference type="SAM" id="SignalP"/>
    </source>
</evidence>
<dbReference type="GO" id="GO:0003676">
    <property type="term" value="F:nucleic acid binding"/>
    <property type="evidence" value="ECO:0007669"/>
    <property type="project" value="InterPro"/>
</dbReference>
<keyword evidence="4" id="KW-1185">Reference proteome</keyword>
<dbReference type="WBParaSite" id="HPLM_0001479101-mRNA-1">
    <property type="protein sequence ID" value="HPLM_0001479101-mRNA-1"/>
    <property type="gene ID" value="HPLM_0001479101"/>
</dbReference>
<reference evidence="3 4" key="2">
    <citation type="submission" date="2018-11" db="EMBL/GenBank/DDBJ databases">
        <authorList>
            <consortium name="Pathogen Informatics"/>
        </authorList>
    </citation>
    <scope>NUCLEOTIDE SEQUENCE [LARGE SCALE GENOMIC DNA]</scope>
    <source>
        <strain evidence="3 4">MHpl1</strain>
    </source>
</reference>
<sequence>MNCSHRWAVLHLLSPPVIGGTAASLERDPRRRSGTERTSTFHQDRHCLSLYPEQPFSKLEGNGEDDFCFPFHHPRHPKQMSLSQTLPAVIPHTLTECERQVQVDVCRKLLDHKRTVAWTSFITAQYEKWISYENPHRKFLWLPIDIRPEAVAKRGAHVKKNKISFFFCSTGCFFYGILP</sequence>
<gene>
    <name evidence="3" type="ORF">HPLM_LOCUS14783</name>
</gene>
<dbReference type="InterPro" id="IPR036397">
    <property type="entry name" value="RNaseH_sf"/>
</dbReference>
<feature type="region of interest" description="Disordered" evidence="1">
    <location>
        <begin position="21"/>
        <end position="40"/>
    </location>
</feature>
<feature type="signal peptide" evidence="2">
    <location>
        <begin position="1"/>
        <end position="19"/>
    </location>
</feature>
<evidence type="ECO:0000313" key="3">
    <source>
        <dbReference type="EMBL" id="VDO54136.1"/>
    </source>
</evidence>
<dbReference type="EMBL" id="UZAF01018703">
    <property type="protein sequence ID" value="VDO54136.1"/>
    <property type="molecule type" value="Genomic_DNA"/>
</dbReference>
<keyword evidence="2" id="KW-0732">Signal</keyword>
<accession>A0A0N4WT86</accession>
<evidence type="ECO:0000313" key="5">
    <source>
        <dbReference type="WBParaSite" id="HPLM_0001479101-mRNA-1"/>
    </source>
</evidence>
<proteinExistence type="predicted"/>
<feature type="chain" id="PRO_5043123980" evidence="2">
    <location>
        <begin position="20"/>
        <end position="179"/>
    </location>
</feature>